<gene>
    <name evidence="2" type="ORF">GCM10009864_40950</name>
</gene>
<evidence type="ECO:0000313" key="3">
    <source>
        <dbReference type="Proteomes" id="UP001500994"/>
    </source>
</evidence>
<dbReference type="EMBL" id="BAAARK010000012">
    <property type="protein sequence ID" value="GAA2667194.1"/>
    <property type="molecule type" value="Genomic_DNA"/>
</dbReference>
<protein>
    <recommendedName>
        <fullName evidence="4">SnoaL-like domain-containing protein</fullName>
    </recommendedName>
</protein>
<dbReference type="Gene3D" id="3.10.450.50">
    <property type="match status" value="1"/>
</dbReference>
<evidence type="ECO:0000256" key="1">
    <source>
        <dbReference type="SAM" id="MobiDB-lite"/>
    </source>
</evidence>
<feature type="region of interest" description="Disordered" evidence="1">
    <location>
        <begin position="129"/>
        <end position="152"/>
    </location>
</feature>
<feature type="compositionally biased region" description="Polar residues" evidence="1">
    <location>
        <begin position="129"/>
        <end position="140"/>
    </location>
</feature>
<reference evidence="3" key="1">
    <citation type="journal article" date="2019" name="Int. J. Syst. Evol. Microbiol.">
        <title>The Global Catalogue of Microorganisms (GCM) 10K type strain sequencing project: providing services to taxonomists for standard genome sequencing and annotation.</title>
        <authorList>
            <consortium name="The Broad Institute Genomics Platform"/>
            <consortium name="The Broad Institute Genome Sequencing Center for Infectious Disease"/>
            <person name="Wu L."/>
            <person name="Ma J."/>
        </authorList>
    </citation>
    <scope>NUCLEOTIDE SEQUENCE [LARGE SCALE GENOMIC DNA]</scope>
    <source>
        <strain evidence="3">JCM 16374</strain>
    </source>
</reference>
<dbReference type="InterPro" id="IPR032710">
    <property type="entry name" value="NTF2-like_dom_sf"/>
</dbReference>
<evidence type="ECO:0000313" key="2">
    <source>
        <dbReference type="EMBL" id="GAA2667194.1"/>
    </source>
</evidence>
<comment type="caution">
    <text evidence="2">The sequence shown here is derived from an EMBL/GenBank/DDBJ whole genome shotgun (WGS) entry which is preliminary data.</text>
</comment>
<proteinExistence type="predicted"/>
<keyword evidence="3" id="KW-1185">Reference proteome</keyword>
<dbReference type="RefSeq" id="WP_344577915.1">
    <property type="nucleotide sequence ID" value="NZ_BAAARK010000012.1"/>
</dbReference>
<feature type="region of interest" description="Disordered" evidence="1">
    <location>
        <begin position="55"/>
        <end position="81"/>
    </location>
</feature>
<evidence type="ECO:0008006" key="4">
    <source>
        <dbReference type="Google" id="ProtNLM"/>
    </source>
</evidence>
<accession>A0ABP6EFG2</accession>
<sequence length="152" mass="16961">MSGTVADLMRRNLLEVFDEPAAERRAAAVAEIYSEDVRWHETGRAVIGRKALARRAEQPRTENPDWVFQPDGPVSQERTEPARPLRALVPVVLAGVPDLRRTPLAHLYRAVHRWRFVPGGPEVLHRYLSTPSVSRSAPRSQTRRDQGGGGGV</sequence>
<name>A0ABP6EFG2_9ACTN</name>
<dbReference type="SUPFAM" id="SSF54427">
    <property type="entry name" value="NTF2-like"/>
    <property type="match status" value="1"/>
</dbReference>
<organism evidence="2 3">
    <name type="scientific">Streptomyces lunalinharesii</name>
    <dbReference type="NCBI Taxonomy" id="333384"/>
    <lineage>
        <taxon>Bacteria</taxon>
        <taxon>Bacillati</taxon>
        <taxon>Actinomycetota</taxon>
        <taxon>Actinomycetes</taxon>
        <taxon>Kitasatosporales</taxon>
        <taxon>Streptomycetaceae</taxon>
        <taxon>Streptomyces</taxon>
    </lineage>
</organism>
<dbReference type="Proteomes" id="UP001500994">
    <property type="component" value="Unassembled WGS sequence"/>
</dbReference>